<evidence type="ECO:0000313" key="2">
    <source>
        <dbReference type="Proteomes" id="UP000515153"/>
    </source>
</evidence>
<dbReference type="GeneID" id="41960238"/>
<gene>
    <name evidence="3" type="ORF">PgNI_05296</name>
</gene>
<feature type="compositionally biased region" description="Low complexity" evidence="1">
    <location>
        <begin position="267"/>
        <end position="285"/>
    </location>
</feature>
<sequence length="354" mass="38666">MHLLQNFLLLCTTDDAKNWMHFAGAIQLETPPTLAKGELIFAASQASTEMHNKARSKRQAKQDYPSTMAAMLVERDNAPGEVYFSSSVRGSGVKQLYSGKIDDRATVDSPERRMEEKFGEKKHLYGGSCGEYGALREYDRLNRDPDSSTFKWPDESKTTFVAWFKGKVVPPCGGEKCSEEQFGCAEFLQATGFRNVILDGEPDGSTWSQWKFSQLQPIKDRAPPIKDASAQNAPATDTSCSTTSNSPSSGNSKRSIKAKSCTRPSKAPKAVTKGGKTKTTVTNKTVQKKTDTRKDTQKKNGPSKSVQKKNDRDAAVNGGKGNAAKGSNSKITPGKATKGQKNLGFAQRRAMKML</sequence>
<accession>A0A6P8B771</accession>
<dbReference type="AlphaFoldDB" id="A0A6P8B771"/>
<dbReference type="KEGG" id="pgri:PgNI_05296"/>
<feature type="compositionally biased region" description="Low complexity" evidence="1">
    <location>
        <begin position="236"/>
        <end position="253"/>
    </location>
</feature>
<name>A0A6P8B771_PYRGI</name>
<feature type="region of interest" description="Disordered" evidence="1">
    <location>
        <begin position="224"/>
        <end position="354"/>
    </location>
</feature>
<protein>
    <submittedName>
        <fullName evidence="3">Uncharacterized protein</fullName>
    </submittedName>
</protein>
<feature type="compositionally biased region" description="Basic and acidic residues" evidence="1">
    <location>
        <begin position="288"/>
        <end position="298"/>
    </location>
</feature>
<reference evidence="2 3" key="1">
    <citation type="journal article" date="2019" name="Mol. Biol. Evol.">
        <title>Blast fungal genomes show frequent chromosomal changes, gene gains and losses, and effector gene turnover.</title>
        <authorList>
            <person name="Gomez Luciano L.B."/>
            <person name="Jason Tsai I."/>
            <person name="Chuma I."/>
            <person name="Tosa Y."/>
            <person name="Chen Y.H."/>
            <person name="Li J.Y."/>
            <person name="Li M.Y."/>
            <person name="Jade Lu M.Y."/>
            <person name="Nakayashiki H."/>
            <person name="Li W.H."/>
        </authorList>
    </citation>
    <scope>NUCLEOTIDE SEQUENCE [LARGE SCALE GENOMIC DNA]</scope>
    <source>
        <strain evidence="2 3">NI907</strain>
    </source>
</reference>
<dbReference type="RefSeq" id="XP_030983010.1">
    <property type="nucleotide sequence ID" value="XM_031125329.1"/>
</dbReference>
<keyword evidence="2" id="KW-1185">Reference proteome</keyword>
<dbReference type="Proteomes" id="UP000515153">
    <property type="component" value="Chromosome I"/>
</dbReference>
<evidence type="ECO:0000256" key="1">
    <source>
        <dbReference type="SAM" id="MobiDB-lite"/>
    </source>
</evidence>
<evidence type="ECO:0000313" key="3">
    <source>
        <dbReference type="RefSeq" id="XP_030983010.1"/>
    </source>
</evidence>
<organism evidence="2 3">
    <name type="scientific">Pyricularia grisea</name>
    <name type="common">Crabgrass-specific blast fungus</name>
    <name type="synonym">Magnaporthe grisea</name>
    <dbReference type="NCBI Taxonomy" id="148305"/>
    <lineage>
        <taxon>Eukaryota</taxon>
        <taxon>Fungi</taxon>
        <taxon>Dikarya</taxon>
        <taxon>Ascomycota</taxon>
        <taxon>Pezizomycotina</taxon>
        <taxon>Sordariomycetes</taxon>
        <taxon>Sordariomycetidae</taxon>
        <taxon>Magnaporthales</taxon>
        <taxon>Pyriculariaceae</taxon>
        <taxon>Pyricularia</taxon>
    </lineage>
</organism>
<reference evidence="3" key="2">
    <citation type="submission" date="2019-10" db="EMBL/GenBank/DDBJ databases">
        <authorList>
            <consortium name="NCBI Genome Project"/>
        </authorList>
    </citation>
    <scope>NUCLEOTIDE SEQUENCE</scope>
    <source>
        <strain evidence="3">NI907</strain>
    </source>
</reference>
<feature type="non-terminal residue" evidence="3">
    <location>
        <position position="354"/>
    </location>
</feature>
<proteinExistence type="predicted"/>
<reference evidence="3" key="3">
    <citation type="submission" date="2025-08" db="UniProtKB">
        <authorList>
            <consortium name="RefSeq"/>
        </authorList>
    </citation>
    <scope>IDENTIFICATION</scope>
    <source>
        <strain evidence="3">NI907</strain>
    </source>
</reference>